<dbReference type="EMBL" id="BKAL01000001">
    <property type="protein sequence ID" value="GEP67515.1"/>
    <property type="molecule type" value="Genomic_DNA"/>
</dbReference>
<sequence length="214" mass="22194">MSPATEREPEGREASPAPAEGVDEPTVDATAQTSPQTSPPRPELGGERFVATKAPPPSPPTVSTGLSLWVGSLAVGLLAAGSIVRSQPALRDQFAQEVVAADPSTTLGTAQDAASVLVWVVVGGLALVWLVHLVLVVRTAGAHGGARWALIVLGVLGAGAVLLLQDVIADPDVMPVRDLNRIALVAQASLALLGSLFLATRSAGRWFKDVRRRR</sequence>
<feature type="compositionally biased region" description="Basic and acidic residues" evidence="1">
    <location>
        <begin position="1"/>
        <end position="13"/>
    </location>
</feature>
<evidence type="ECO:0000313" key="4">
    <source>
        <dbReference type="Proteomes" id="UP000321798"/>
    </source>
</evidence>
<evidence type="ECO:0000256" key="1">
    <source>
        <dbReference type="SAM" id="MobiDB-lite"/>
    </source>
</evidence>
<proteinExistence type="predicted"/>
<feature type="transmembrane region" description="Helical" evidence="2">
    <location>
        <begin position="148"/>
        <end position="169"/>
    </location>
</feature>
<evidence type="ECO:0000256" key="2">
    <source>
        <dbReference type="SAM" id="Phobius"/>
    </source>
</evidence>
<dbReference type="Proteomes" id="UP000321798">
    <property type="component" value="Unassembled WGS sequence"/>
</dbReference>
<feature type="region of interest" description="Disordered" evidence="1">
    <location>
        <begin position="1"/>
        <end position="62"/>
    </location>
</feature>
<keyword evidence="4" id="KW-1185">Reference proteome</keyword>
<feature type="transmembrane region" description="Helical" evidence="2">
    <location>
        <begin position="181"/>
        <end position="204"/>
    </location>
</feature>
<dbReference type="RefSeq" id="WP_146951287.1">
    <property type="nucleotide sequence ID" value="NZ_BAABBJ010000005.1"/>
</dbReference>
<protein>
    <submittedName>
        <fullName evidence="3">Uncharacterized protein</fullName>
    </submittedName>
</protein>
<gene>
    <name evidence="3" type="ORF">CSO01_02300</name>
</gene>
<accession>A0A512P8I5</accession>
<evidence type="ECO:0000313" key="3">
    <source>
        <dbReference type="EMBL" id="GEP67515.1"/>
    </source>
</evidence>
<name>A0A512P8I5_9CELL</name>
<keyword evidence="2" id="KW-0472">Membrane</keyword>
<feature type="transmembrane region" description="Helical" evidence="2">
    <location>
        <begin position="66"/>
        <end position="84"/>
    </location>
</feature>
<feature type="transmembrane region" description="Helical" evidence="2">
    <location>
        <begin position="116"/>
        <end position="136"/>
    </location>
</feature>
<reference evidence="3 4" key="1">
    <citation type="submission" date="2019-07" db="EMBL/GenBank/DDBJ databases">
        <title>Whole genome shotgun sequence of Cellulomonas soli NBRC 109434.</title>
        <authorList>
            <person name="Hosoyama A."/>
            <person name="Uohara A."/>
            <person name="Ohji S."/>
            <person name="Ichikawa N."/>
        </authorList>
    </citation>
    <scope>NUCLEOTIDE SEQUENCE [LARGE SCALE GENOMIC DNA]</scope>
    <source>
        <strain evidence="3 4">NBRC 109434</strain>
    </source>
</reference>
<keyword evidence="2" id="KW-0812">Transmembrane</keyword>
<keyword evidence="2" id="KW-1133">Transmembrane helix</keyword>
<organism evidence="3 4">
    <name type="scientific">Cellulomonas soli</name>
    <dbReference type="NCBI Taxonomy" id="931535"/>
    <lineage>
        <taxon>Bacteria</taxon>
        <taxon>Bacillati</taxon>
        <taxon>Actinomycetota</taxon>
        <taxon>Actinomycetes</taxon>
        <taxon>Micrococcales</taxon>
        <taxon>Cellulomonadaceae</taxon>
        <taxon>Cellulomonas</taxon>
    </lineage>
</organism>
<comment type="caution">
    <text evidence="3">The sequence shown here is derived from an EMBL/GenBank/DDBJ whole genome shotgun (WGS) entry which is preliminary data.</text>
</comment>
<dbReference type="OrthoDB" id="4828783at2"/>
<dbReference type="AlphaFoldDB" id="A0A512P8I5"/>